<sequence length="359" mass="40774">MLWTSQVRTHELGLLYRRTTKFHKNAGGFFFKNENALTSPSNRQPLLAALGCRQFAVSADDSAKRKYANNVSKYNTVIGSLTSQRRYVSRRSFSISYLINSSTPFFTPLFLSLQTTKKQQQQHKKDGRRKRLIPRVFCSIPLFTLIFSCLATIISADLLNEFAISIPFFSFMRSRFLNTKAAMNLHTMFSDFLLGTIRTDNATNSTYCVYDSDVATSYGVGAFLFLLSGESLLMGVTKCMCFGRPLAPGGNRAWTIIYFTFSLLSFVVAEACLIAGAKKNAYHTKYKGMFIYRIYFLRDVYVDMMLDGVKPEKDTFRTLTTGSMKGVRLQDCFFFRDQMKSMGLISDVVLYNFMISTCG</sequence>
<dbReference type="InterPro" id="IPR011990">
    <property type="entry name" value="TPR-like_helical_dom_sf"/>
</dbReference>
<feature type="transmembrane region" description="Helical" evidence="1">
    <location>
        <begin position="256"/>
        <end position="277"/>
    </location>
</feature>
<gene>
    <name evidence="2" type="ORF">LVIROSA_LOCUS11922</name>
</gene>
<keyword evidence="1" id="KW-0472">Membrane</keyword>
<keyword evidence="1" id="KW-0812">Transmembrane</keyword>
<evidence type="ECO:0000256" key="1">
    <source>
        <dbReference type="SAM" id="Phobius"/>
    </source>
</evidence>
<keyword evidence="1" id="KW-1133">Transmembrane helix</keyword>
<feature type="transmembrane region" description="Helical" evidence="1">
    <location>
        <begin position="132"/>
        <end position="154"/>
    </location>
</feature>
<dbReference type="Proteomes" id="UP001157418">
    <property type="component" value="Unassembled WGS sequence"/>
</dbReference>
<dbReference type="EMBL" id="CAKMRJ010001866">
    <property type="protein sequence ID" value="CAH1424736.1"/>
    <property type="molecule type" value="Genomic_DNA"/>
</dbReference>
<evidence type="ECO:0000313" key="3">
    <source>
        <dbReference type="Proteomes" id="UP001157418"/>
    </source>
</evidence>
<dbReference type="InterPro" id="IPR009606">
    <property type="entry name" value="DEAL/Modifying_wall_lignin1/2"/>
</dbReference>
<dbReference type="Pfam" id="PF06749">
    <property type="entry name" value="DUF1218"/>
    <property type="match status" value="1"/>
</dbReference>
<accession>A0AAU9MGZ0</accession>
<proteinExistence type="predicted"/>
<comment type="caution">
    <text evidence="2">The sequence shown here is derived from an EMBL/GenBank/DDBJ whole genome shotgun (WGS) entry which is preliminary data.</text>
</comment>
<dbReference type="PANTHER" id="PTHR47801">
    <property type="entry name" value="OS05G0145600 PROTEIN"/>
    <property type="match status" value="1"/>
</dbReference>
<reference evidence="2 3" key="1">
    <citation type="submission" date="2022-01" db="EMBL/GenBank/DDBJ databases">
        <authorList>
            <person name="Xiong W."/>
            <person name="Schranz E."/>
        </authorList>
    </citation>
    <scope>NUCLEOTIDE SEQUENCE [LARGE SCALE GENOMIC DNA]</scope>
</reference>
<dbReference type="GO" id="GO:0005739">
    <property type="term" value="C:mitochondrion"/>
    <property type="evidence" value="ECO:0007669"/>
    <property type="project" value="TreeGrafter"/>
</dbReference>
<dbReference type="Gene3D" id="1.25.40.10">
    <property type="entry name" value="Tetratricopeptide repeat domain"/>
    <property type="match status" value="1"/>
</dbReference>
<dbReference type="PANTHER" id="PTHR47801:SF1">
    <property type="entry name" value="OS05G0145600 PROTEIN"/>
    <property type="match status" value="1"/>
</dbReference>
<organism evidence="2 3">
    <name type="scientific">Lactuca virosa</name>
    <dbReference type="NCBI Taxonomy" id="75947"/>
    <lineage>
        <taxon>Eukaryota</taxon>
        <taxon>Viridiplantae</taxon>
        <taxon>Streptophyta</taxon>
        <taxon>Embryophyta</taxon>
        <taxon>Tracheophyta</taxon>
        <taxon>Spermatophyta</taxon>
        <taxon>Magnoliopsida</taxon>
        <taxon>eudicotyledons</taxon>
        <taxon>Gunneridae</taxon>
        <taxon>Pentapetalae</taxon>
        <taxon>asterids</taxon>
        <taxon>campanulids</taxon>
        <taxon>Asterales</taxon>
        <taxon>Asteraceae</taxon>
        <taxon>Cichorioideae</taxon>
        <taxon>Cichorieae</taxon>
        <taxon>Lactucinae</taxon>
        <taxon>Lactuca</taxon>
    </lineage>
</organism>
<name>A0AAU9MGZ0_9ASTR</name>
<protein>
    <submittedName>
        <fullName evidence="2">Uncharacterized protein</fullName>
    </submittedName>
</protein>
<dbReference type="AlphaFoldDB" id="A0AAU9MGZ0"/>
<keyword evidence="3" id="KW-1185">Reference proteome</keyword>
<evidence type="ECO:0000313" key="2">
    <source>
        <dbReference type="EMBL" id="CAH1424736.1"/>
    </source>
</evidence>